<protein>
    <submittedName>
        <fullName evidence="4">Uncharacterized protein</fullName>
    </submittedName>
</protein>
<dbReference type="SUPFAM" id="SSF48403">
    <property type="entry name" value="Ankyrin repeat"/>
    <property type="match status" value="1"/>
</dbReference>
<dbReference type="SMART" id="SM00248">
    <property type="entry name" value="ANK"/>
    <property type="match status" value="2"/>
</dbReference>
<keyword evidence="1" id="KW-0677">Repeat</keyword>
<dbReference type="InterPro" id="IPR002110">
    <property type="entry name" value="Ankyrin_rpt"/>
</dbReference>
<gene>
    <name evidence="4" type="ORF">ACHHYP_07491</name>
</gene>
<evidence type="ECO:0000256" key="2">
    <source>
        <dbReference type="ARBA" id="ARBA00023043"/>
    </source>
</evidence>
<proteinExistence type="predicted"/>
<dbReference type="Gene3D" id="1.25.40.20">
    <property type="entry name" value="Ankyrin repeat-containing domain"/>
    <property type="match status" value="1"/>
</dbReference>
<dbReference type="PANTHER" id="PTHR24180:SF45">
    <property type="entry name" value="POLY [ADP-RIBOSE] POLYMERASE TANKYRASE"/>
    <property type="match status" value="1"/>
</dbReference>
<dbReference type="PANTHER" id="PTHR24180">
    <property type="entry name" value="CYCLIN-DEPENDENT KINASE INHIBITOR 2C-RELATED"/>
    <property type="match status" value="1"/>
</dbReference>
<accession>A0A1V9ZM53</accession>
<evidence type="ECO:0000313" key="4">
    <source>
        <dbReference type="EMBL" id="OQR99073.1"/>
    </source>
</evidence>
<evidence type="ECO:0000313" key="5">
    <source>
        <dbReference type="Proteomes" id="UP000243579"/>
    </source>
</evidence>
<keyword evidence="2 3" id="KW-0040">ANK repeat</keyword>
<keyword evidence="5" id="KW-1185">Reference proteome</keyword>
<dbReference type="Proteomes" id="UP000243579">
    <property type="component" value="Unassembled WGS sequence"/>
</dbReference>
<dbReference type="OrthoDB" id="59442at2759"/>
<evidence type="ECO:0000256" key="3">
    <source>
        <dbReference type="PROSITE-ProRule" id="PRU00023"/>
    </source>
</evidence>
<comment type="caution">
    <text evidence="4">The sequence shown here is derived from an EMBL/GenBank/DDBJ whole genome shotgun (WGS) entry which is preliminary data.</text>
</comment>
<dbReference type="AlphaFoldDB" id="A0A1V9ZM53"/>
<dbReference type="Pfam" id="PF12796">
    <property type="entry name" value="Ank_2"/>
    <property type="match status" value="1"/>
</dbReference>
<dbReference type="InterPro" id="IPR036770">
    <property type="entry name" value="Ankyrin_rpt-contain_sf"/>
</dbReference>
<dbReference type="PROSITE" id="PS50088">
    <property type="entry name" value="ANK_REPEAT"/>
    <property type="match status" value="1"/>
</dbReference>
<dbReference type="STRING" id="1202772.A0A1V9ZM53"/>
<name>A0A1V9ZM53_ACHHY</name>
<dbReference type="EMBL" id="JNBR01000075">
    <property type="protein sequence ID" value="OQR99073.1"/>
    <property type="molecule type" value="Genomic_DNA"/>
</dbReference>
<feature type="repeat" description="ANK" evidence="3">
    <location>
        <begin position="38"/>
        <end position="70"/>
    </location>
</feature>
<dbReference type="InterPro" id="IPR051637">
    <property type="entry name" value="Ank_repeat_dom-contain_49"/>
</dbReference>
<reference evidence="4 5" key="1">
    <citation type="journal article" date="2014" name="Genome Biol. Evol.">
        <title>The secreted proteins of Achlya hypogyna and Thraustotheca clavata identify the ancestral oomycete secretome and reveal gene acquisitions by horizontal gene transfer.</title>
        <authorList>
            <person name="Misner I."/>
            <person name="Blouin N."/>
            <person name="Leonard G."/>
            <person name="Richards T.A."/>
            <person name="Lane C.E."/>
        </authorList>
    </citation>
    <scope>NUCLEOTIDE SEQUENCE [LARGE SCALE GENOMIC DNA]</scope>
    <source>
        <strain evidence="4 5">ATCC 48635</strain>
    </source>
</reference>
<sequence length="110" mass="11903">MAQSTFGALETAVLERHHDRIASLVSTVDINEYSYRHIGKTLLHHAVSLNDAETTALLLSNHARVHCQDIDDATPLHLAPSAAIAAMLLKHGASVHARRTDGATPLHNDD</sequence>
<evidence type="ECO:0000256" key="1">
    <source>
        <dbReference type="ARBA" id="ARBA00022737"/>
    </source>
</evidence>
<organism evidence="4 5">
    <name type="scientific">Achlya hypogyna</name>
    <name type="common">Oomycete</name>
    <name type="synonym">Protoachlya hypogyna</name>
    <dbReference type="NCBI Taxonomy" id="1202772"/>
    <lineage>
        <taxon>Eukaryota</taxon>
        <taxon>Sar</taxon>
        <taxon>Stramenopiles</taxon>
        <taxon>Oomycota</taxon>
        <taxon>Saprolegniomycetes</taxon>
        <taxon>Saprolegniales</taxon>
        <taxon>Achlyaceae</taxon>
        <taxon>Achlya</taxon>
    </lineage>
</organism>